<reference evidence="3 4" key="1">
    <citation type="submission" date="2017-01" db="EMBL/GenBank/DDBJ databases">
        <title>Complete genome of Tateyamaria omphalii DOK1-4 isolated from seawater in Dokdo.</title>
        <authorList>
            <person name="Kim J.H."/>
            <person name="Chi W.-J."/>
        </authorList>
    </citation>
    <scope>NUCLEOTIDE SEQUENCE [LARGE SCALE GENOMIC DNA]</scope>
    <source>
        <strain evidence="3 4">DOK1-4</strain>
    </source>
</reference>
<dbReference type="Proteomes" id="UP000186336">
    <property type="component" value="Chromosome"/>
</dbReference>
<feature type="domain" description="Integrase catalytic" evidence="2">
    <location>
        <begin position="286"/>
        <end position="519"/>
    </location>
</feature>
<proteinExistence type="predicted"/>
<dbReference type="GO" id="GO:0003676">
    <property type="term" value="F:nucleic acid binding"/>
    <property type="evidence" value="ECO:0007669"/>
    <property type="project" value="InterPro"/>
</dbReference>
<dbReference type="InterPro" id="IPR001584">
    <property type="entry name" value="Integrase_cat-core"/>
</dbReference>
<keyword evidence="4" id="KW-1185">Reference proteome</keyword>
<dbReference type="GO" id="GO:0015074">
    <property type="term" value="P:DNA integration"/>
    <property type="evidence" value="ECO:0007669"/>
    <property type="project" value="InterPro"/>
</dbReference>
<evidence type="ECO:0000256" key="1">
    <source>
        <dbReference type="SAM" id="MobiDB-lite"/>
    </source>
</evidence>
<accession>A0A1P8MWN9</accession>
<feature type="region of interest" description="Disordered" evidence="1">
    <location>
        <begin position="683"/>
        <end position="735"/>
    </location>
</feature>
<dbReference type="InterPro" id="IPR036397">
    <property type="entry name" value="RNaseH_sf"/>
</dbReference>
<organism evidence="3 4">
    <name type="scientific">Tateyamaria omphalii</name>
    <dbReference type="NCBI Taxonomy" id="299262"/>
    <lineage>
        <taxon>Bacteria</taxon>
        <taxon>Pseudomonadati</taxon>
        <taxon>Pseudomonadota</taxon>
        <taxon>Alphaproteobacteria</taxon>
        <taxon>Rhodobacterales</taxon>
        <taxon>Roseobacteraceae</taxon>
        <taxon>Tateyamaria</taxon>
    </lineage>
</organism>
<dbReference type="KEGG" id="tom:BWR18_12605"/>
<name>A0A1P8MWN9_9RHOB</name>
<dbReference type="Gene3D" id="3.30.420.10">
    <property type="entry name" value="Ribonuclease H-like superfamily/Ribonuclease H"/>
    <property type="match status" value="1"/>
</dbReference>
<dbReference type="RefSeq" id="WP_076628704.1">
    <property type="nucleotide sequence ID" value="NZ_CP019312.1"/>
</dbReference>
<dbReference type="STRING" id="299262.BWR18_12605"/>
<dbReference type="Pfam" id="PF09299">
    <property type="entry name" value="Mu-transpos_C"/>
    <property type="match status" value="1"/>
</dbReference>
<dbReference type="OrthoDB" id="9814072at2"/>
<dbReference type="InterPro" id="IPR012337">
    <property type="entry name" value="RNaseH-like_sf"/>
</dbReference>
<dbReference type="AlphaFoldDB" id="A0A1P8MWN9"/>
<dbReference type="EMBL" id="CP019312">
    <property type="protein sequence ID" value="APX12423.1"/>
    <property type="molecule type" value="Genomic_DNA"/>
</dbReference>
<evidence type="ECO:0000313" key="4">
    <source>
        <dbReference type="Proteomes" id="UP000186336"/>
    </source>
</evidence>
<gene>
    <name evidence="3" type="ORF">BWR18_12605</name>
</gene>
<evidence type="ECO:0000259" key="2">
    <source>
        <dbReference type="PROSITE" id="PS50994"/>
    </source>
</evidence>
<dbReference type="PROSITE" id="PS50994">
    <property type="entry name" value="INTEGRASE"/>
    <property type="match status" value="1"/>
</dbReference>
<sequence length="735" mass="82302">MDLSFTNQNARYAFGKFDRVTIEGVGYRLHQETEVGFVFVRDDETQLAQQFTHQDMQRLGNAHAIRVERGYFDPHFVAKRQLQMSTAHGGLVGGIKVRSSKKEAYCQAALDMHGEGLLKFTDESIKANMAALMGRAMELSDNLNPSGKEKLPKGEDFSVRPSPRTLRRWLSAMDNLGRSGLVDRIDCRGNRSNRMGPEAIGLMMKEVRTYLSPEKPTIKHVHEQVQISFHDRNEQRAANGQSPLTIPSRETVRRAIRALDPYQVELARNGEAAARKKFRPVLNGVTVTRPLEHVEIDEWTVDVMTLMQSSGIYDLLEDDEKRSLGLYVEGDEGGSGKAKRKKCGRWTLTAAICCATRCIVGMVLSRNPGEEAAVQLLQMITTNKGAWSDAVGGMTPWDMHGTPELIVFDGGAAFKSQRFRMSASDLGVAWEMAMNGVPENRGIIERVFGTFASDFAPRLTGHTFSSIIEKGDADPEKRAVLTLDDFTFALIRWVTDIYHNTPHGGLNGETPVKAWRRLSKEYGVLPPPDMEMMRLCFGQQRQYRLDKTGITILGVSYQAEHLQTYMRRKDPHMVDVRWHPKDIGTILVRLGKEWFEVPALDTSLKGVAAQTWLTAIRHTRSANPTSNRLDNVAVREAIKAINDRNEQAKQASSLNLEDWSEERMERAERDLLAGVEFFERKAPAQQKGELGHHIPSTEELTGVPMDHNAPKKPSGGATAPSDLPAKPTNITIEED</sequence>
<dbReference type="SUPFAM" id="SSF53098">
    <property type="entry name" value="Ribonuclease H-like"/>
    <property type="match status" value="1"/>
</dbReference>
<dbReference type="InterPro" id="IPR015378">
    <property type="entry name" value="Transposase-like_Mu_C"/>
</dbReference>
<protein>
    <submittedName>
        <fullName evidence="3">Transposase</fullName>
    </submittedName>
</protein>
<evidence type="ECO:0000313" key="3">
    <source>
        <dbReference type="EMBL" id="APX12423.1"/>
    </source>
</evidence>